<feature type="compositionally biased region" description="Polar residues" evidence="1">
    <location>
        <begin position="24"/>
        <end position="42"/>
    </location>
</feature>
<evidence type="ECO:0000313" key="3">
    <source>
        <dbReference type="Proteomes" id="UP000499080"/>
    </source>
</evidence>
<proteinExistence type="predicted"/>
<organism evidence="2 3">
    <name type="scientific">Araneus ventricosus</name>
    <name type="common">Orbweaver spider</name>
    <name type="synonym">Epeira ventricosa</name>
    <dbReference type="NCBI Taxonomy" id="182803"/>
    <lineage>
        <taxon>Eukaryota</taxon>
        <taxon>Metazoa</taxon>
        <taxon>Ecdysozoa</taxon>
        <taxon>Arthropoda</taxon>
        <taxon>Chelicerata</taxon>
        <taxon>Arachnida</taxon>
        <taxon>Araneae</taxon>
        <taxon>Araneomorphae</taxon>
        <taxon>Entelegynae</taxon>
        <taxon>Araneoidea</taxon>
        <taxon>Araneidae</taxon>
        <taxon>Araneus</taxon>
    </lineage>
</organism>
<gene>
    <name evidence="2" type="ORF">AVEN_63408_1</name>
</gene>
<dbReference type="Proteomes" id="UP000499080">
    <property type="component" value="Unassembled WGS sequence"/>
</dbReference>
<dbReference type="EMBL" id="BGPR01004261">
    <property type="protein sequence ID" value="GBM97707.1"/>
    <property type="molecule type" value="Genomic_DNA"/>
</dbReference>
<accession>A0A4Y2K639</accession>
<keyword evidence="3" id="KW-1185">Reference proteome</keyword>
<name>A0A4Y2K639_ARAVE</name>
<comment type="caution">
    <text evidence="2">The sequence shown here is derived from an EMBL/GenBank/DDBJ whole genome shotgun (WGS) entry which is preliminary data.</text>
</comment>
<feature type="region of interest" description="Disordered" evidence="1">
    <location>
        <begin position="24"/>
        <end position="49"/>
    </location>
</feature>
<sequence length="98" mass="10810">MEFLTFWKIPGRARISQTATEMRAMTSSTEQMGSCTSMSSFDPSKRNPEMTGVGGHHWCNVGEPHHVGTTLSGATTEEYVLSGKRSSNKRRAVLLYSP</sequence>
<evidence type="ECO:0000313" key="2">
    <source>
        <dbReference type="EMBL" id="GBM97707.1"/>
    </source>
</evidence>
<reference evidence="2 3" key="1">
    <citation type="journal article" date="2019" name="Sci. Rep.">
        <title>Orb-weaving spider Araneus ventricosus genome elucidates the spidroin gene catalogue.</title>
        <authorList>
            <person name="Kono N."/>
            <person name="Nakamura H."/>
            <person name="Ohtoshi R."/>
            <person name="Moran D.A.P."/>
            <person name="Shinohara A."/>
            <person name="Yoshida Y."/>
            <person name="Fujiwara M."/>
            <person name="Mori M."/>
            <person name="Tomita M."/>
            <person name="Arakawa K."/>
        </authorList>
    </citation>
    <scope>NUCLEOTIDE SEQUENCE [LARGE SCALE GENOMIC DNA]</scope>
</reference>
<dbReference type="AlphaFoldDB" id="A0A4Y2K639"/>
<evidence type="ECO:0000256" key="1">
    <source>
        <dbReference type="SAM" id="MobiDB-lite"/>
    </source>
</evidence>
<protein>
    <submittedName>
        <fullName evidence="2">Uncharacterized protein</fullName>
    </submittedName>
</protein>